<feature type="transmembrane region" description="Helical" evidence="7">
    <location>
        <begin position="205"/>
        <end position="227"/>
    </location>
</feature>
<evidence type="ECO:0000256" key="6">
    <source>
        <dbReference type="ARBA" id="ARBA00023136"/>
    </source>
</evidence>
<evidence type="ECO:0000256" key="7">
    <source>
        <dbReference type="SAM" id="Phobius"/>
    </source>
</evidence>
<dbReference type="GO" id="GO:0015297">
    <property type="term" value="F:antiporter activity"/>
    <property type="evidence" value="ECO:0007669"/>
    <property type="project" value="InterPro"/>
</dbReference>
<feature type="transmembrane region" description="Helical" evidence="7">
    <location>
        <begin position="37"/>
        <end position="55"/>
    </location>
</feature>
<evidence type="ECO:0000256" key="2">
    <source>
        <dbReference type="ARBA" id="ARBA00022448"/>
    </source>
</evidence>
<dbReference type="RefSeq" id="WP_013374518.1">
    <property type="nucleotide sequence ID" value="NC_014623.1"/>
</dbReference>
<dbReference type="InterPro" id="IPR038770">
    <property type="entry name" value="Na+/solute_symporter_sf"/>
</dbReference>
<dbReference type="EMBL" id="KX622599">
    <property type="protein sequence ID" value="APZ78816.1"/>
    <property type="molecule type" value="Genomic_DNA"/>
</dbReference>
<dbReference type="SUPFAM" id="SSF52402">
    <property type="entry name" value="Adenine nucleotide alpha hydrolases-like"/>
    <property type="match status" value="2"/>
</dbReference>
<dbReference type="eggNOG" id="COG0475">
    <property type="taxonomic scope" value="Bacteria"/>
</dbReference>
<dbReference type="STRING" id="378806.STAUR_1138"/>
<organism evidence="10 12">
    <name type="scientific">Stigmatella aurantiaca (strain DW4/3-1)</name>
    <dbReference type="NCBI Taxonomy" id="378806"/>
    <lineage>
        <taxon>Bacteria</taxon>
        <taxon>Pseudomonadati</taxon>
        <taxon>Myxococcota</taxon>
        <taxon>Myxococcia</taxon>
        <taxon>Myxococcales</taxon>
        <taxon>Cystobacterineae</taxon>
        <taxon>Archangiaceae</taxon>
        <taxon>Stigmatella</taxon>
    </lineage>
</organism>
<dbReference type="eggNOG" id="COG0589">
    <property type="taxonomic scope" value="Bacteria"/>
</dbReference>
<evidence type="ECO:0000313" key="11">
    <source>
        <dbReference type="EMBL" id="APZ78816.1"/>
    </source>
</evidence>
<feature type="transmembrane region" description="Helical" evidence="7">
    <location>
        <begin position="173"/>
        <end position="199"/>
    </location>
</feature>
<dbReference type="Gene3D" id="3.40.50.12370">
    <property type="match status" value="1"/>
</dbReference>
<dbReference type="GO" id="GO:1902600">
    <property type="term" value="P:proton transmembrane transport"/>
    <property type="evidence" value="ECO:0007669"/>
    <property type="project" value="InterPro"/>
</dbReference>
<name>E3FEW1_STIAD</name>
<evidence type="ECO:0000313" key="12">
    <source>
        <dbReference type="Proteomes" id="UP000001351"/>
    </source>
</evidence>
<accession>E3FEW1</accession>
<dbReference type="InterPro" id="IPR006016">
    <property type="entry name" value="UspA"/>
</dbReference>
<dbReference type="EMBL" id="CP002271">
    <property type="protein sequence ID" value="ADO68942.1"/>
    <property type="molecule type" value="Genomic_DNA"/>
</dbReference>
<reference evidence="10 12" key="1">
    <citation type="journal article" date="2011" name="Mol. Biol. Evol.">
        <title>Comparative genomic analysis of fruiting body formation in Myxococcales.</title>
        <authorList>
            <person name="Huntley S."/>
            <person name="Hamann N."/>
            <person name="Wegener-Feldbrugge S."/>
            <person name="Treuner-Lange A."/>
            <person name="Kube M."/>
            <person name="Reinhardt R."/>
            <person name="Klages S."/>
            <person name="Muller R."/>
            <person name="Ronning C.M."/>
            <person name="Nierman W.C."/>
            <person name="Sogaard-Andersen L."/>
        </authorList>
    </citation>
    <scope>NUCLEOTIDE SEQUENCE [LARGE SCALE GENOMIC DNA]</scope>
    <source>
        <strain evidence="10 12">DW4/3-1</strain>
    </source>
</reference>
<feature type="transmembrane region" description="Helical" evidence="7">
    <location>
        <begin position="290"/>
        <end position="309"/>
    </location>
</feature>
<feature type="transmembrane region" description="Helical" evidence="7">
    <location>
        <begin position="138"/>
        <end position="161"/>
    </location>
</feature>
<gene>
    <name evidence="10" type="ordered locus">STAUR_1138</name>
</gene>
<evidence type="ECO:0000256" key="1">
    <source>
        <dbReference type="ARBA" id="ARBA00004141"/>
    </source>
</evidence>
<reference evidence="11" key="2">
    <citation type="journal article" date="2017" name="ACS Chem. Biol.">
        <title>Genomics-Guided Exploitation of Lipopeptide Diversity in Myxobacteria.</title>
        <authorList>
            <person name="Burgard C."/>
            <person name="Zaburannyi N."/>
            <person name="Nadmid S."/>
            <person name="Maier J."/>
            <person name="Jenke-Kodama H."/>
            <person name="Luxenburger E."/>
            <person name="Bernauer H.S."/>
            <person name="Wenzel S.C."/>
        </authorList>
    </citation>
    <scope>NUCLEOTIDE SEQUENCE</scope>
    <source>
        <strain evidence="11">DW4/3-1</strain>
    </source>
</reference>
<dbReference type="KEGG" id="sur:STAUR_1138"/>
<dbReference type="GO" id="GO:0016020">
    <property type="term" value="C:membrane"/>
    <property type="evidence" value="ECO:0007669"/>
    <property type="project" value="UniProtKB-SubCell"/>
</dbReference>
<feature type="domain" description="UspA" evidence="8">
    <location>
        <begin position="446"/>
        <end position="561"/>
    </location>
</feature>
<feature type="transmembrane region" description="Helical" evidence="7">
    <location>
        <begin position="321"/>
        <end position="344"/>
    </location>
</feature>
<evidence type="ECO:0000259" key="9">
    <source>
        <dbReference type="Pfam" id="PF00999"/>
    </source>
</evidence>
<dbReference type="Proteomes" id="UP000001351">
    <property type="component" value="Chromosome"/>
</dbReference>
<keyword evidence="5" id="KW-0406">Ion transport</keyword>
<dbReference type="PANTHER" id="PTHR32468:SF0">
    <property type="entry name" value="K(+)_H(+) ANTIPORTER 1"/>
    <property type="match status" value="1"/>
</dbReference>
<keyword evidence="2" id="KW-0813">Transport</keyword>
<sequence length="717" mass="76084">MHGLAQNPLTVLIVQLIVIIGLSRLIGKVTRWLGQPLVIAEVVAGVMLGPSLLGWLAPDLMHSLFPDSSLPVLKMLSQVGLILFMFLIGLELDPKLLQGRGHSSVAISHSSIIVPFVLGAGASALWLYRALSSPEVPFLSFVLFMGVAMSITAFPVLARILSERGLLQSRVGVISITCAAVDDVTAWCLLAFVVSIVRATSLTEAGFTTLLALLYIAFMLLVVRPFLARLGARVASKDGLTQNVVAGTLVLLLASSWATELIGIHALFGAFLFGAVIPKEGGLADALAERLEDVAVVLLLPIFFAYSGLRTQVGLLNSADAWAMCGLIILLACLGKFGGSAVAARLTGLRWREASAVGVLMNTRGLMELIVLNIGLDLGVISPTLFTMMVVMALVTTFITSPLLNWIYPTAEIARDKVELSPVTTGPAPFTVLMCVSHGQAGPGMAALGRALTGGSAAENAQLYALHLISAERSSIHRLHEPRPPDEGALAPLLSSAKRLELSVRSLSFVSSEPSADICRTAEAKRADLVLLGWHKPLFSRTMLGGTVHEVMREATTSVAVLVDRGLSETKRVLVPFIGSQNDRQALALARRILRHTGAEVTVLHVTAPGSASQGPRGRALVEELFPQELGQVRFKVVEHESPEEAALAEASLGYDLTVVGAGSEWGLEDRLFGLSRERIIRDAPGSLLIVRHPLPSASPAVASETVSGLPANQGLS</sequence>
<protein>
    <submittedName>
        <fullName evidence="10">Cation transporter/universal stress family protein</fullName>
    </submittedName>
    <submittedName>
        <fullName evidence="11">Cation/H(+) antiporter</fullName>
    </submittedName>
</protein>
<evidence type="ECO:0000256" key="4">
    <source>
        <dbReference type="ARBA" id="ARBA00022989"/>
    </source>
</evidence>
<dbReference type="CDD" id="cd00293">
    <property type="entry name" value="USP-like"/>
    <property type="match status" value="1"/>
</dbReference>
<evidence type="ECO:0000313" key="10">
    <source>
        <dbReference type="EMBL" id="ADO68942.1"/>
    </source>
</evidence>
<dbReference type="OrthoDB" id="9793589at2"/>
<dbReference type="HOGENOM" id="CLU_005126_10_2_7"/>
<evidence type="ECO:0000256" key="3">
    <source>
        <dbReference type="ARBA" id="ARBA00022692"/>
    </source>
</evidence>
<dbReference type="Pfam" id="PF00999">
    <property type="entry name" value="Na_H_Exchanger"/>
    <property type="match status" value="1"/>
</dbReference>
<feature type="transmembrane region" description="Helical" evidence="7">
    <location>
        <begin position="75"/>
        <end position="92"/>
    </location>
</feature>
<keyword evidence="3 7" id="KW-0812">Transmembrane</keyword>
<dbReference type="PANTHER" id="PTHR32468">
    <property type="entry name" value="CATION/H + ANTIPORTER"/>
    <property type="match status" value="1"/>
</dbReference>
<feature type="domain" description="UspA" evidence="8">
    <location>
        <begin position="570"/>
        <end position="692"/>
    </location>
</feature>
<keyword evidence="12" id="KW-1185">Reference proteome</keyword>
<feature type="transmembrane region" description="Helical" evidence="7">
    <location>
        <begin position="104"/>
        <end position="126"/>
    </location>
</feature>
<feature type="transmembrane region" description="Helical" evidence="7">
    <location>
        <begin position="6"/>
        <end position="25"/>
    </location>
</feature>
<feature type="transmembrane region" description="Helical" evidence="7">
    <location>
        <begin position="388"/>
        <end position="408"/>
    </location>
</feature>
<keyword evidence="6 7" id="KW-0472">Membrane</keyword>
<evidence type="ECO:0000256" key="5">
    <source>
        <dbReference type="ARBA" id="ARBA00023065"/>
    </source>
</evidence>
<dbReference type="AlphaFoldDB" id="E3FEW1"/>
<feature type="domain" description="Cation/H+ exchanger transmembrane" evidence="9">
    <location>
        <begin position="23"/>
        <end position="406"/>
    </location>
</feature>
<evidence type="ECO:0000259" key="8">
    <source>
        <dbReference type="Pfam" id="PF00582"/>
    </source>
</evidence>
<comment type="subcellular location">
    <subcellularLocation>
        <location evidence="1">Membrane</location>
        <topology evidence="1">Multi-pass membrane protein</topology>
    </subcellularLocation>
</comment>
<keyword evidence="4 7" id="KW-1133">Transmembrane helix</keyword>
<dbReference type="Pfam" id="PF00582">
    <property type="entry name" value="Usp"/>
    <property type="match status" value="2"/>
</dbReference>
<dbReference type="InterPro" id="IPR006153">
    <property type="entry name" value="Cation/H_exchanger_TM"/>
</dbReference>
<dbReference type="Gene3D" id="1.20.1530.20">
    <property type="match status" value="1"/>
</dbReference>
<dbReference type="InterPro" id="IPR050794">
    <property type="entry name" value="CPA2_transporter"/>
</dbReference>
<proteinExistence type="predicted"/>